<protein>
    <submittedName>
        <fullName evidence="2">GNAT family N-acetyltransferase</fullName>
    </submittedName>
</protein>
<dbReference type="RefSeq" id="WP_289841288.1">
    <property type="nucleotide sequence ID" value="NZ_CATKSH010000007.1"/>
</dbReference>
<gene>
    <name evidence="2" type="ORF">LMG32879_001447</name>
</gene>
<organism evidence="2 3">
    <name type="scientific">Brytella acorum</name>
    <dbReference type="NCBI Taxonomy" id="2959299"/>
    <lineage>
        <taxon>Bacteria</taxon>
        <taxon>Pseudomonadati</taxon>
        <taxon>Pseudomonadota</taxon>
        <taxon>Alphaproteobacteria</taxon>
        <taxon>Acetobacterales</taxon>
        <taxon>Acetobacteraceae</taxon>
        <taxon>Brytella</taxon>
    </lineage>
</organism>
<keyword evidence="3" id="KW-1185">Reference proteome</keyword>
<dbReference type="Pfam" id="PF14542">
    <property type="entry name" value="Acetyltransf_CG"/>
    <property type="match status" value="1"/>
</dbReference>
<feature type="domain" description="N-acetyltransferase" evidence="1">
    <location>
        <begin position="5"/>
        <end position="91"/>
    </location>
</feature>
<dbReference type="EMBL" id="CATKSH010000007">
    <property type="protein sequence ID" value="CAI9120611.1"/>
    <property type="molecule type" value="Genomic_DNA"/>
</dbReference>
<dbReference type="PANTHER" id="PTHR31435:SF10">
    <property type="entry name" value="BSR4717 PROTEIN"/>
    <property type="match status" value="1"/>
</dbReference>
<sequence>MDPLIHDVAHHRFAIALGAENSAFISYYEKDHHLVLDHTEVPVAFGGRGIGARLAQAVFDHLRTTGQRVELECSFLKRFVTLHPEYAAIVVPAPGS</sequence>
<evidence type="ECO:0000313" key="3">
    <source>
        <dbReference type="Proteomes" id="UP001176960"/>
    </source>
</evidence>
<evidence type="ECO:0000313" key="2">
    <source>
        <dbReference type="EMBL" id="CAI9120611.1"/>
    </source>
</evidence>
<dbReference type="PANTHER" id="PTHR31435">
    <property type="entry name" value="PROTEIN NATD1"/>
    <property type="match status" value="1"/>
</dbReference>
<reference evidence="2" key="1">
    <citation type="submission" date="2023-03" db="EMBL/GenBank/DDBJ databases">
        <authorList>
            <person name="Cleenwerck I."/>
        </authorList>
    </citation>
    <scope>NUCLEOTIDE SEQUENCE</scope>
    <source>
        <strain evidence="2">LMG 32879</strain>
    </source>
</reference>
<dbReference type="InterPro" id="IPR045057">
    <property type="entry name" value="Gcn5-rel_NAT"/>
</dbReference>
<evidence type="ECO:0000259" key="1">
    <source>
        <dbReference type="PROSITE" id="PS51729"/>
    </source>
</evidence>
<dbReference type="InterPro" id="IPR031165">
    <property type="entry name" value="GNAT_YJDJ"/>
</dbReference>
<dbReference type="AlphaFoldDB" id="A0AA35UG53"/>
<dbReference type="InterPro" id="IPR016181">
    <property type="entry name" value="Acyl_CoA_acyltransferase"/>
</dbReference>
<accession>A0AA35UG53</accession>
<proteinExistence type="predicted"/>
<dbReference type="SUPFAM" id="SSF55729">
    <property type="entry name" value="Acyl-CoA N-acyltransferases (Nat)"/>
    <property type="match status" value="1"/>
</dbReference>
<dbReference type="Gene3D" id="3.40.630.30">
    <property type="match status" value="1"/>
</dbReference>
<dbReference type="Proteomes" id="UP001176960">
    <property type="component" value="Unassembled WGS sequence"/>
</dbReference>
<comment type="caution">
    <text evidence="2">The sequence shown here is derived from an EMBL/GenBank/DDBJ whole genome shotgun (WGS) entry which is preliminary data.</text>
</comment>
<name>A0AA35UG53_9PROT</name>
<dbReference type="PROSITE" id="PS51729">
    <property type="entry name" value="GNAT_YJDJ"/>
    <property type="match status" value="1"/>
</dbReference>